<evidence type="ECO:0000313" key="16">
    <source>
        <dbReference type="EnsemblMetazoa" id="G28609.1:cds"/>
    </source>
</evidence>
<evidence type="ECO:0000256" key="11">
    <source>
        <dbReference type="SAM" id="MobiDB-lite"/>
    </source>
</evidence>
<keyword evidence="5 10" id="KW-0863">Zinc-finger</keyword>
<dbReference type="SUPFAM" id="SSF54928">
    <property type="entry name" value="RNA-binding domain, RBD"/>
    <property type="match status" value="2"/>
</dbReference>
<dbReference type="FunFam" id="3.40.640.10:FF:000219">
    <property type="entry name" value="Aminotransferase PigE"/>
    <property type="match status" value="1"/>
</dbReference>
<dbReference type="SMART" id="SM00360">
    <property type="entry name" value="RRM"/>
    <property type="match status" value="2"/>
</dbReference>
<dbReference type="InterPro" id="IPR015424">
    <property type="entry name" value="PyrdxlP-dep_Trfase"/>
</dbReference>
<dbReference type="PANTHER" id="PTHR13948:SF3">
    <property type="entry name" value="FI21118P1"/>
    <property type="match status" value="1"/>
</dbReference>
<feature type="region of interest" description="Disordered" evidence="11">
    <location>
        <begin position="986"/>
        <end position="1035"/>
    </location>
</feature>
<feature type="compositionally biased region" description="Acidic residues" evidence="11">
    <location>
        <begin position="1020"/>
        <end position="1033"/>
    </location>
</feature>
<dbReference type="PROSITE" id="PS50199">
    <property type="entry name" value="ZF_RANBP2_2"/>
    <property type="match status" value="1"/>
</dbReference>
<dbReference type="InterPro" id="IPR041591">
    <property type="entry name" value="OCRE"/>
</dbReference>
<dbReference type="EnsemblMetazoa" id="G28609.1">
    <property type="protein sequence ID" value="G28609.1:cds"/>
    <property type="gene ID" value="G28609"/>
</dbReference>
<evidence type="ECO:0000256" key="9">
    <source>
        <dbReference type="PROSITE-ProRule" id="PRU00176"/>
    </source>
</evidence>
<dbReference type="InterPro" id="IPR035979">
    <property type="entry name" value="RBD_domain_sf"/>
</dbReference>
<feature type="region of interest" description="Disordered" evidence="11">
    <location>
        <begin position="1085"/>
        <end position="1122"/>
    </location>
</feature>
<dbReference type="SMART" id="SM00443">
    <property type="entry name" value="G_patch"/>
    <property type="match status" value="1"/>
</dbReference>
<sequence length="1207" mass="136139">MACGSCTIENGLKAMFIAHERRRRGGAPPTPEEMSSCMCNLPPGSADITILSFTGASHGWTLGAQAVSHASWQQKLDFRSMKWPVVDFPCLKYPLEEHERENRLEEGRSLSEVADKIERYKKDGRPVAGCCVEPVQSAGGDNHASPWFFQQLQQICKENGVALLMDEIQTGCGSTGRFWAHEYFHLPEPPDIVAFGKKMMTGGFYYREEMRPQEPFRIFNTWVGDPSKIVLLRAVLSTIRDEHLLDLVSDTGGHLLKGLRELELKYPFYASNARGLGTLCSLDFPNTSERDQMVIGLRNRGVNTGPGGERSLRLRPSLTFTKDSLSEKHMFKQLKSSDKGLASRDMELHPFALQQGQYGFHQGNIGIINMNPMQFNNGGEEYEEGEYINENYGYEEGGYDLLPGHLGQKQNMDNQADYDRERDRDRSRRRDRDRDGRRRDERRSSHDRDRNRRRDRDRDRDRDRGRDRRDRERSSHRSSDDDRDSDSRDSYHRSDQREDRAGEKWMTDTPTNTILLRNLPPQVEEKDIRAELMMFGAPVRDVRLMRRSTGTSRGFAFVEFQSVADAQRWMDHYQGVLNIQNHYSATMHYSTPKTPDKGPIHKTDWTCSKCGVHNFKRRDHCFKCTLSREESERKQEGDGFDQVGTNPCNTLILRGLDALTTEDNILHVMSQITTFPLKNVQIIRDDATNTSKGFGFMELNTVNEASQLMDQFNNHVPLEVDGKQLLVNYAKNTFSTVMATISAAASQLGTAQGQGWAYNQANQQGFYDQNYYQGTDYNQAAYNQYYEGTQTDSTNAAAAVAQAAINKSLAAKATPQQKKGQTKEPPQAPTQEQIAAQDYPTYPPPDVSTYQYEETSGYYYDPLTTLYYDANSQYYYNAQTGQFLYWDAEKSTYLPAPTGHGATPATEGEGTSEKKNKKEEKKEKNKMAKKIAKDMEKWAQTMNKQKEAMKGFNAALKAMNGPNERKESATADAGYAILEKSAKGGLEDKKLMPPPTVATNSPSQASGGGKPGLVASYGGDSDEEEPGDDDSGILDESRLTDWNKLACLLCKRQFQTKEILIKHQQMSDLHKQNLENLVKMKAAAGGNDSGQFQYRDRAKERRDKYGIPPPPEPRHKRPDLPVPYEQPTKSGIGGDNIGNKLLQKMGWKAGKGLGKSGQGIVNPIEAERRAQAAGLGMRGANYGTTAGDDYRESVKKTMFARYHEMDS</sequence>
<evidence type="ECO:0000259" key="15">
    <source>
        <dbReference type="PROSITE" id="PS50199"/>
    </source>
</evidence>
<feature type="domain" description="RanBP2-type" evidence="15">
    <location>
        <begin position="596"/>
        <end position="630"/>
    </location>
</feature>
<dbReference type="SUPFAM" id="SSF90209">
    <property type="entry name" value="Ran binding protein zinc finger-like"/>
    <property type="match status" value="1"/>
</dbReference>
<evidence type="ECO:0000259" key="14">
    <source>
        <dbReference type="PROSITE" id="PS50174"/>
    </source>
</evidence>
<name>A0A8W8LLB6_MAGGI</name>
<organism evidence="16 17">
    <name type="scientific">Magallana gigas</name>
    <name type="common">Pacific oyster</name>
    <name type="synonym">Crassostrea gigas</name>
    <dbReference type="NCBI Taxonomy" id="29159"/>
    <lineage>
        <taxon>Eukaryota</taxon>
        <taxon>Metazoa</taxon>
        <taxon>Spiralia</taxon>
        <taxon>Lophotrochozoa</taxon>
        <taxon>Mollusca</taxon>
        <taxon>Bivalvia</taxon>
        <taxon>Autobranchia</taxon>
        <taxon>Pteriomorphia</taxon>
        <taxon>Ostreida</taxon>
        <taxon>Ostreoidea</taxon>
        <taxon>Ostreidae</taxon>
        <taxon>Magallana</taxon>
    </lineage>
</organism>
<dbReference type="SUPFAM" id="SSF53383">
    <property type="entry name" value="PLP-dependent transferases"/>
    <property type="match status" value="1"/>
</dbReference>
<feature type="region of interest" description="Disordered" evidence="11">
    <location>
        <begin position="399"/>
        <end position="509"/>
    </location>
</feature>
<evidence type="ECO:0000256" key="4">
    <source>
        <dbReference type="ARBA" id="ARBA00022737"/>
    </source>
</evidence>
<feature type="domain" description="C2H2-type" evidence="13">
    <location>
        <begin position="1045"/>
        <end position="1075"/>
    </location>
</feature>
<dbReference type="Pfam" id="PF17780">
    <property type="entry name" value="OCRE"/>
    <property type="match status" value="1"/>
</dbReference>
<feature type="region of interest" description="Disordered" evidence="11">
    <location>
        <begin position="811"/>
        <end position="845"/>
    </location>
</feature>
<feature type="region of interest" description="Disordered" evidence="11">
    <location>
        <begin position="896"/>
        <end position="926"/>
    </location>
</feature>
<reference evidence="16" key="1">
    <citation type="submission" date="2022-08" db="UniProtKB">
        <authorList>
            <consortium name="EnsemblMetazoa"/>
        </authorList>
    </citation>
    <scope>IDENTIFICATION</scope>
    <source>
        <strain evidence="16">05x7-T-G4-1.051#20</strain>
    </source>
</reference>
<keyword evidence="6" id="KW-0862">Zinc</keyword>
<dbReference type="Proteomes" id="UP000005408">
    <property type="component" value="Unassembled WGS sequence"/>
</dbReference>
<dbReference type="GO" id="GO:0000398">
    <property type="term" value="P:mRNA splicing, via spliceosome"/>
    <property type="evidence" value="ECO:0007669"/>
    <property type="project" value="TreeGrafter"/>
</dbReference>
<evidence type="ECO:0000256" key="10">
    <source>
        <dbReference type="PROSITE-ProRule" id="PRU00322"/>
    </source>
</evidence>
<dbReference type="Pfam" id="PF00202">
    <property type="entry name" value="Aminotran_3"/>
    <property type="match status" value="1"/>
</dbReference>
<dbReference type="PROSITE" id="PS50102">
    <property type="entry name" value="RRM"/>
    <property type="match status" value="2"/>
</dbReference>
<dbReference type="InterPro" id="IPR000504">
    <property type="entry name" value="RRM_dom"/>
</dbReference>
<dbReference type="InterPro" id="IPR005814">
    <property type="entry name" value="Aminotrans_3"/>
</dbReference>
<dbReference type="PROSITE" id="PS50157">
    <property type="entry name" value="ZINC_FINGER_C2H2_2"/>
    <property type="match status" value="1"/>
</dbReference>
<feature type="domain" description="RRM" evidence="12">
    <location>
        <begin position="512"/>
        <end position="592"/>
    </location>
</feature>
<dbReference type="GO" id="GO:0005634">
    <property type="term" value="C:nucleus"/>
    <property type="evidence" value="ECO:0007669"/>
    <property type="project" value="UniProtKB-SubCell"/>
</dbReference>
<dbReference type="PANTHER" id="PTHR13948">
    <property type="entry name" value="RNA-BINDING PROTEIN"/>
    <property type="match status" value="1"/>
</dbReference>
<accession>A0A8W8LLB6</accession>
<dbReference type="InterPro" id="IPR013087">
    <property type="entry name" value="Znf_C2H2_type"/>
</dbReference>
<dbReference type="AlphaFoldDB" id="A0A8W8LLB6"/>
<keyword evidence="3" id="KW-0479">Metal-binding</keyword>
<dbReference type="PROSITE" id="PS01358">
    <property type="entry name" value="ZF_RANBP2_1"/>
    <property type="match status" value="1"/>
</dbReference>
<evidence type="ECO:0008006" key="18">
    <source>
        <dbReference type="Google" id="ProtNLM"/>
    </source>
</evidence>
<dbReference type="InterPro" id="IPR015421">
    <property type="entry name" value="PyrdxlP-dep_Trfase_major"/>
</dbReference>
<comment type="subcellular location">
    <subcellularLocation>
        <location evidence="1">Nucleus</location>
    </subcellularLocation>
</comment>
<dbReference type="GO" id="GO:0030170">
    <property type="term" value="F:pyridoxal phosphate binding"/>
    <property type="evidence" value="ECO:0007669"/>
    <property type="project" value="InterPro"/>
</dbReference>
<dbReference type="PROSITE" id="PS00600">
    <property type="entry name" value="AA_TRANSFER_CLASS_3"/>
    <property type="match status" value="1"/>
</dbReference>
<dbReference type="SMART" id="SM00547">
    <property type="entry name" value="ZnF_RBZ"/>
    <property type="match status" value="1"/>
</dbReference>
<evidence type="ECO:0000259" key="12">
    <source>
        <dbReference type="PROSITE" id="PS50102"/>
    </source>
</evidence>
<dbReference type="InterPro" id="IPR012677">
    <property type="entry name" value="Nucleotide-bd_a/b_plait_sf"/>
</dbReference>
<dbReference type="InterPro" id="IPR000467">
    <property type="entry name" value="G_patch_dom"/>
</dbReference>
<evidence type="ECO:0000256" key="2">
    <source>
        <dbReference type="ARBA" id="ARBA00008954"/>
    </source>
</evidence>
<protein>
    <recommendedName>
        <fullName evidence="18">RNA-binding protein 5</fullName>
    </recommendedName>
</protein>
<dbReference type="GO" id="GO:0003723">
    <property type="term" value="F:RNA binding"/>
    <property type="evidence" value="ECO:0007669"/>
    <property type="project" value="UniProtKB-UniRule"/>
</dbReference>
<keyword evidence="8" id="KW-0539">Nucleus</keyword>
<dbReference type="Gene3D" id="4.10.1060.10">
    <property type="entry name" value="Zinc finger, RanBP2-type"/>
    <property type="match status" value="1"/>
</dbReference>
<evidence type="ECO:0000256" key="5">
    <source>
        <dbReference type="ARBA" id="ARBA00022771"/>
    </source>
</evidence>
<evidence type="ECO:0000256" key="8">
    <source>
        <dbReference type="ARBA" id="ARBA00023242"/>
    </source>
</evidence>
<keyword evidence="4" id="KW-0677">Repeat</keyword>
<comment type="similarity">
    <text evidence="2">Belongs to the class-III pyridoxal-phosphate-dependent aminotransferase family.</text>
</comment>
<dbReference type="InterPro" id="IPR049704">
    <property type="entry name" value="Aminotrans_3_PPA_site"/>
</dbReference>
<evidence type="ECO:0000256" key="6">
    <source>
        <dbReference type="ARBA" id="ARBA00022833"/>
    </source>
</evidence>
<evidence type="ECO:0000256" key="7">
    <source>
        <dbReference type="ARBA" id="ARBA00022884"/>
    </source>
</evidence>
<dbReference type="CDD" id="cd12313">
    <property type="entry name" value="RRM1_RRM2_RBM5_like"/>
    <property type="match status" value="1"/>
</dbReference>
<dbReference type="InterPro" id="IPR001876">
    <property type="entry name" value="Znf_RanBP2"/>
</dbReference>
<evidence type="ECO:0000313" key="17">
    <source>
        <dbReference type="Proteomes" id="UP000005408"/>
    </source>
</evidence>
<dbReference type="Pfam" id="PF01585">
    <property type="entry name" value="G-patch"/>
    <property type="match status" value="1"/>
</dbReference>
<dbReference type="Gene3D" id="3.30.70.330">
    <property type="match status" value="2"/>
</dbReference>
<dbReference type="PROSITE" id="PS50174">
    <property type="entry name" value="G_PATCH"/>
    <property type="match status" value="1"/>
</dbReference>
<evidence type="ECO:0000259" key="13">
    <source>
        <dbReference type="PROSITE" id="PS50157"/>
    </source>
</evidence>
<dbReference type="GO" id="GO:0008270">
    <property type="term" value="F:zinc ion binding"/>
    <property type="evidence" value="ECO:0007669"/>
    <property type="project" value="UniProtKB-KW"/>
</dbReference>
<evidence type="ECO:0000256" key="1">
    <source>
        <dbReference type="ARBA" id="ARBA00004123"/>
    </source>
</evidence>
<feature type="domain" description="RRM" evidence="12">
    <location>
        <begin position="649"/>
        <end position="732"/>
    </location>
</feature>
<proteinExistence type="inferred from homology"/>
<dbReference type="CDD" id="cd16162">
    <property type="entry name" value="OCRE_RBM5_like"/>
    <property type="match status" value="1"/>
</dbReference>
<dbReference type="Gene3D" id="3.40.640.10">
    <property type="entry name" value="Type I PLP-dependent aspartate aminotransferase-like (Major domain)"/>
    <property type="match status" value="1"/>
</dbReference>
<feature type="compositionally biased region" description="Basic and acidic residues" evidence="11">
    <location>
        <begin position="911"/>
        <end position="926"/>
    </location>
</feature>
<feature type="domain" description="G-patch" evidence="14">
    <location>
        <begin position="1134"/>
        <end position="1180"/>
    </location>
</feature>
<evidence type="ECO:0000256" key="3">
    <source>
        <dbReference type="ARBA" id="ARBA00022723"/>
    </source>
</evidence>
<keyword evidence="7 9" id="KW-0694">RNA-binding</keyword>
<keyword evidence="17" id="KW-1185">Reference proteome</keyword>
<feature type="compositionally biased region" description="Basic and acidic residues" evidence="11">
    <location>
        <begin position="417"/>
        <end position="506"/>
    </location>
</feature>
<dbReference type="GO" id="GO:0008483">
    <property type="term" value="F:transaminase activity"/>
    <property type="evidence" value="ECO:0007669"/>
    <property type="project" value="InterPro"/>
</dbReference>
<dbReference type="InterPro" id="IPR036443">
    <property type="entry name" value="Znf_RanBP2_sf"/>
</dbReference>
<feature type="compositionally biased region" description="Basic and acidic residues" evidence="11">
    <location>
        <begin position="1094"/>
        <end position="1105"/>
    </location>
</feature>
<dbReference type="Pfam" id="PF00076">
    <property type="entry name" value="RRM_1"/>
    <property type="match status" value="2"/>
</dbReference>